<accession>F4RTQ5</accession>
<proteinExistence type="predicted"/>
<dbReference type="Proteomes" id="UP000001072">
    <property type="component" value="Unassembled WGS sequence"/>
</dbReference>
<dbReference type="RefSeq" id="XP_007412683.1">
    <property type="nucleotide sequence ID" value="XM_007412621.1"/>
</dbReference>
<reference evidence="3" key="1">
    <citation type="journal article" date="2011" name="Proc. Natl. Acad. Sci. U.S.A.">
        <title>Obligate biotrophy features unraveled by the genomic analysis of rust fungi.</title>
        <authorList>
            <person name="Duplessis S."/>
            <person name="Cuomo C.A."/>
            <person name="Lin Y.-C."/>
            <person name="Aerts A."/>
            <person name="Tisserant E."/>
            <person name="Veneault-Fourrey C."/>
            <person name="Joly D.L."/>
            <person name="Hacquard S."/>
            <person name="Amselem J."/>
            <person name="Cantarel B.L."/>
            <person name="Chiu R."/>
            <person name="Coutinho P.M."/>
            <person name="Feau N."/>
            <person name="Field M."/>
            <person name="Frey P."/>
            <person name="Gelhaye E."/>
            <person name="Goldberg J."/>
            <person name="Grabherr M.G."/>
            <person name="Kodira C.D."/>
            <person name="Kohler A."/>
            <person name="Kuees U."/>
            <person name="Lindquist E.A."/>
            <person name="Lucas S.M."/>
            <person name="Mago R."/>
            <person name="Mauceli E."/>
            <person name="Morin E."/>
            <person name="Murat C."/>
            <person name="Pangilinan J.L."/>
            <person name="Park R."/>
            <person name="Pearson M."/>
            <person name="Quesneville H."/>
            <person name="Rouhier N."/>
            <person name="Sakthikumar S."/>
            <person name="Salamov A.A."/>
            <person name="Schmutz J."/>
            <person name="Selles B."/>
            <person name="Shapiro H."/>
            <person name="Tanguay P."/>
            <person name="Tuskan G.A."/>
            <person name="Henrissat B."/>
            <person name="Van de Peer Y."/>
            <person name="Rouze P."/>
            <person name="Ellis J.G."/>
            <person name="Dodds P.N."/>
            <person name="Schein J.E."/>
            <person name="Zhong S."/>
            <person name="Hamelin R.C."/>
            <person name="Grigoriev I.V."/>
            <person name="Szabo L.J."/>
            <person name="Martin F."/>
        </authorList>
    </citation>
    <scope>NUCLEOTIDE SEQUENCE [LARGE SCALE GENOMIC DNA]</scope>
    <source>
        <strain evidence="3">98AG31 / pathotype 3-4-7</strain>
    </source>
</reference>
<feature type="region of interest" description="Disordered" evidence="1">
    <location>
        <begin position="181"/>
        <end position="202"/>
    </location>
</feature>
<dbReference type="GeneID" id="18930364"/>
<dbReference type="EMBL" id="GL883120">
    <property type="protein sequence ID" value="EGG04222.1"/>
    <property type="molecule type" value="Genomic_DNA"/>
</dbReference>
<gene>
    <name evidence="2" type="ORF">MELLADRAFT_65027</name>
</gene>
<dbReference type="VEuPathDB" id="FungiDB:MELLADRAFT_65027"/>
<protein>
    <submittedName>
        <fullName evidence="2">Uncharacterized protein</fullName>
    </submittedName>
</protein>
<keyword evidence="3" id="KW-1185">Reference proteome</keyword>
<dbReference type="InParanoid" id="F4RTQ5"/>
<feature type="compositionally biased region" description="Basic residues" evidence="1">
    <location>
        <begin position="82"/>
        <end position="101"/>
    </location>
</feature>
<evidence type="ECO:0000313" key="2">
    <source>
        <dbReference type="EMBL" id="EGG04222.1"/>
    </source>
</evidence>
<evidence type="ECO:0000256" key="1">
    <source>
        <dbReference type="SAM" id="MobiDB-lite"/>
    </source>
</evidence>
<name>F4RTQ5_MELLP</name>
<sequence>MAEGSVANLRSRVLRSNTASQDIEKDRTKSKKRAKPIEEAPFEKVVDDKVCASVQDVVNSKAPSEAPRGNLLKLLDQHIIKKKARTSKKSSQKKTVKQSRRPIRERPPISPSKIDHTFAPRPQDVDYDQYTDQQLRELVGDVGLDADGLPRTELVKTCKTYQDLIVLPPVLPSFTFRKSRHAPLEGRSTPDETTDSGKGNVPIAVLAVNP</sequence>
<dbReference type="HOGENOM" id="CLU_1310382_0_0_1"/>
<organism evidence="3">
    <name type="scientific">Melampsora larici-populina (strain 98AG31 / pathotype 3-4-7)</name>
    <name type="common">Poplar leaf rust fungus</name>
    <dbReference type="NCBI Taxonomy" id="747676"/>
    <lineage>
        <taxon>Eukaryota</taxon>
        <taxon>Fungi</taxon>
        <taxon>Dikarya</taxon>
        <taxon>Basidiomycota</taxon>
        <taxon>Pucciniomycotina</taxon>
        <taxon>Pucciniomycetes</taxon>
        <taxon>Pucciniales</taxon>
        <taxon>Melampsoraceae</taxon>
        <taxon>Melampsora</taxon>
    </lineage>
</organism>
<feature type="region of interest" description="Disordered" evidence="1">
    <location>
        <begin position="1"/>
        <end position="42"/>
    </location>
</feature>
<dbReference type="AlphaFoldDB" id="F4RTQ5"/>
<evidence type="ECO:0000313" key="3">
    <source>
        <dbReference type="Proteomes" id="UP000001072"/>
    </source>
</evidence>
<feature type="compositionally biased region" description="Basic and acidic residues" evidence="1">
    <location>
        <begin position="102"/>
        <end position="118"/>
    </location>
</feature>
<dbReference type="KEGG" id="mlr:MELLADRAFT_65027"/>
<feature type="region of interest" description="Disordered" evidence="1">
    <location>
        <begin position="82"/>
        <end position="124"/>
    </location>
</feature>